<organism evidence="1 2">
    <name type="scientific">Pseudoalteromonas undina</name>
    <dbReference type="NCBI Taxonomy" id="43660"/>
    <lineage>
        <taxon>Bacteria</taxon>
        <taxon>Pseudomonadati</taxon>
        <taxon>Pseudomonadota</taxon>
        <taxon>Gammaproteobacteria</taxon>
        <taxon>Alteromonadales</taxon>
        <taxon>Pseudoalteromonadaceae</taxon>
        <taxon>Pseudoalteromonas</taxon>
    </lineage>
</organism>
<proteinExistence type="predicted"/>
<name>A0ACC6R3Q0_9GAMM</name>
<protein>
    <submittedName>
        <fullName evidence="1">SIMPL domain-containing protein</fullName>
    </submittedName>
</protein>
<reference evidence="1" key="1">
    <citation type="submission" date="2024-02" db="EMBL/GenBank/DDBJ databases">
        <title>Bacteria isolated from the canopy kelp, Nereocystis luetkeana.</title>
        <authorList>
            <person name="Pfister C.A."/>
            <person name="Younker I.T."/>
            <person name="Light S.H."/>
        </authorList>
    </citation>
    <scope>NUCLEOTIDE SEQUENCE</scope>
    <source>
        <strain evidence="1">TN.2.01</strain>
    </source>
</reference>
<keyword evidence="2" id="KW-1185">Reference proteome</keyword>
<dbReference type="Proteomes" id="UP001374952">
    <property type="component" value="Unassembled WGS sequence"/>
</dbReference>
<evidence type="ECO:0000313" key="1">
    <source>
        <dbReference type="EMBL" id="MEL0604418.1"/>
    </source>
</evidence>
<gene>
    <name evidence="1" type="ORF">V6250_09575</name>
</gene>
<evidence type="ECO:0000313" key="2">
    <source>
        <dbReference type="Proteomes" id="UP001374952"/>
    </source>
</evidence>
<sequence>MKLIITIFLLFLPLITFANSSLPGNRHIAVQGTAEILAVPDMAQISFEVISFKDKSLDAKRDVDNRVNLLLKGLSKYGVKETDVSASSLLTHNDDDMFNIESGAAIDTGYVATRTLKVTLRNIEKVNDFIDFALSVKINEVTNIELMSSKAAQLEAEATQGAIENAIVKASELAKAFGAKLGKIYSINSNSNRSSYGYGYGYGTDSFERIVVTGSKVTRNPFEQGRYLQEAITFKSSINVVFDLEVDD</sequence>
<dbReference type="EMBL" id="JBAKAX010000008">
    <property type="protein sequence ID" value="MEL0604418.1"/>
    <property type="molecule type" value="Genomic_DNA"/>
</dbReference>
<comment type="caution">
    <text evidence="1">The sequence shown here is derived from an EMBL/GenBank/DDBJ whole genome shotgun (WGS) entry which is preliminary data.</text>
</comment>
<accession>A0ACC6R3Q0</accession>